<evidence type="ECO:0000256" key="6">
    <source>
        <dbReference type="ARBA" id="ARBA00022692"/>
    </source>
</evidence>
<dbReference type="Gene3D" id="3.90.550.10">
    <property type="entry name" value="Spore Coat Polysaccharide Biosynthesis Protein SpsA, Chain A"/>
    <property type="match status" value="1"/>
</dbReference>
<gene>
    <name evidence="14" type="ORF">PDE001_LOCUS2233</name>
</gene>
<dbReference type="PANTHER" id="PTHR19300:SF57">
    <property type="entry name" value="BETA-1,4-N-ACETYLGALACTOSAMINYLTRANSFERASE"/>
    <property type="match status" value="1"/>
</dbReference>
<dbReference type="GO" id="GO:0016020">
    <property type="term" value="C:membrane"/>
    <property type="evidence" value="ECO:0007669"/>
    <property type="project" value="UniProtKB-SubCell"/>
</dbReference>
<comment type="subcellular location">
    <subcellularLocation>
        <location evidence="1">Membrane</location>
        <topology evidence="1">Single-pass type II membrane protein</topology>
    </subcellularLocation>
</comment>
<keyword evidence="15" id="KW-1185">Reference proteome</keyword>
<dbReference type="GO" id="GO:0005975">
    <property type="term" value="P:carbohydrate metabolic process"/>
    <property type="evidence" value="ECO:0007669"/>
    <property type="project" value="InterPro"/>
</dbReference>
<evidence type="ECO:0000259" key="13">
    <source>
        <dbReference type="Pfam" id="PF13733"/>
    </source>
</evidence>
<dbReference type="EMBL" id="CANTFM010000385">
    <property type="protein sequence ID" value="CAI5720439.1"/>
    <property type="molecule type" value="Genomic_DNA"/>
</dbReference>
<dbReference type="PRINTS" id="PR02050">
    <property type="entry name" value="B14GALTRFASE"/>
</dbReference>
<keyword evidence="5" id="KW-0808">Transferase</keyword>
<feature type="domain" description="Galactosyltransferase N-terminal" evidence="13">
    <location>
        <begin position="66"/>
        <end position="158"/>
    </location>
</feature>
<evidence type="ECO:0000256" key="5">
    <source>
        <dbReference type="ARBA" id="ARBA00022679"/>
    </source>
</evidence>
<dbReference type="Pfam" id="PF13733">
    <property type="entry name" value="Glyco_transf_7N"/>
    <property type="match status" value="1"/>
</dbReference>
<dbReference type="PANTHER" id="PTHR19300">
    <property type="entry name" value="BETA-1,4-GALACTOSYLTRANSFERASE"/>
    <property type="match status" value="1"/>
</dbReference>
<keyword evidence="9" id="KW-0472">Membrane</keyword>
<feature type="region of interest" description="Disordered" evidence="11">
    <location>
        <begin position="1"/>
        <end position="37"/>
    </location>
</feature>
<reference evidence="14" key="1">
    <citation type="submission" date="2022-12" db="EMBL/GenBank/DDBJ databases">
        <authorList>
            <person name="Webb A."/>
        </authorList>
    </citation>
    <scope>NUCLEOTIDE SEQUENCE</scope>
    <source>
        <strain evidence="14">Pd1</strain>
    </source>
</reference>
<keyword evidence="10" id="KW-0325">Glycoprotein</keyword>
<evidence type="ECO:0000313" key="14">
    <source>
        <dbReference type="EMBL" id="CAI5720439.1"/>
    </source>
</evidence>
<dbReference type="GO" id="GO:0005794">
    <property type="term" value="C:Golgi apparatus"/>
    <property type="evidence" value="ECO:0007669"/>
    <property type="project" value="TreeGrafter"/>
</dbReference>
<evidence type="ECO:0000256" key="1">
    <source>
        <dbReference type="ARBA" id="ARBA00004606"/>
    </source>
</evidence>
<comment type="similarity">
    <text evidence="3">Belongs to the glycosyltransferase 7 family.</text>
</comment>
<keyword evidence="8" id="KW-1133">Transmembrane helix</keyword>
<keyword evidence="7" id="KW-0735">Signal-anchor</keyword>
<dbReference type="InterPro" id="IPR027791">
    <property type="entry name" value="Galactosyl_T_C"/>
</dbReference>
<sequence length="341" mass="39454">MTIKRSIASETKVPGDVSKKRRRRIKDSAYPAPTESNDDDAKLACIFATAPEKTETPVTTTTMQDSVRVAVLVPFRDNHPTQHRQAQLHEFVPYMTKFLRRHCAEKSFSFHIFILEQSLDGRKFNRGKLLNAGFDISRNDYDVYIFHDVDLLPEDDLSEFYTSVPHVGPMHIARVWERYSDSSNYFGGIVAFTRQQFIKVNGFPNNFWGWGGEDNELYCRVVRKKLMVQTPTRGTVRDLEVMSLEEKLTVLRRSKWKCTVKHELLKEHHRTWKKNGLKSLHYEYVDAEAINEHCTKITVKLGPNGHWSDSRSSLEHPTAPDQDLAGFVQDAYHPNDLKNEL</sequence>
<dbReference type="GO" id="GO:0008378">
    <property type="term" value="F:galactosyltransferase activity"/>
    <property type="evidence" value="ECO:0007669"/>
    <property type="project" value="TreeGrafter"/>
</dbReference>
<feature type="domain" description="Galactosyltransferase C-terminal" evidence="12">
    <location>
        <begin position="171"/>
        <end position="233"/>
    </location>
</feature>
<dbReference type="InterPro" id="IPR029044">
    <property type="entry name" value="Nucleotide-diphossugar_trans"/>
</dbReference>
<evidence type="ECO:0000256" key="9">
    <source>
        <dbReference type="ARBA" id="ARBA00023136"/>
    </source>
</evidence>
<dbReference type="Pfam" id="PF02709">
    <property type="entry name" value="Glyco_transf_7C"/>
    <property type="match status" value="1"/>
</dbReference>
<comment type="pathway">
    <text evidence="2">Protein modification; protein glycosylation.</text>
</comment>
<name>A0AAV0TFX3_9STRA</name>
<evidence type="ECO:0000256" key="3">
    <source>
        <dbReference type="ARBA" id="ARBA00005735"/>
    </source>
</evidence>
<dbReference type="Proteomes" id="UP001162029">
    <property type="component" value="Unassembled WGS sequence"/>
</dbReference>
<keyword evidence="4" id="KW-0328">Glycosyltransferase</keyword>
<keyword evidence="6" id="KW-0812">Transmembrane</keyword>
<evidence type="ECO:0000256" key="4">
    <source>
        <dbReference type="ARBA" id="ARBA00022676"/>
    </source>
</evidence>
<evidence type="ECO:0000313" key="15">
    <source>
        <dbReference type="Proteomes" id="UP001162029"/>
    </source>
</evidence>
<evidence type="ECO:0000256" key="10">
    <source>
        <dbReference type="ARBA" id="ARBA00023180"/>
    </source>
</evidence>
<evidence type="ECO:0000259" key="12">
    <source>
        <dbReference type="Pfam" id="PF02709"/>
    </source>
</evidence>
<evidence type="ECO:0000256" key="7">
    <source>
        <dbReference type="ARBA" id="ARBA00022968"/>
    </source>
</evidence>
<organism evidence="14 15">
    <name type="scientific">Peronospora destructor</name>
    <dbReference type="NCBI Taxonomy" id="86335"/>
    <lineage>
        <taxon>Eukaryota</taxon>
        <taxon>Sar</taxon>
        <taxon>Stramenopiles</taxon>
        <taxon>Oomycota</taxon>
        <taxon>Peronosporomycetes</taxon>
        <taxon>Peronosporales</taxon>
        <taxon>Peronosporaceae</taxon>
        <taxon>Peronospora</taxon>
    </lineage>
</organism>
<dbReference type="InterPro" id="IPR003859">
    <property type="entry name" value="Galactosyl_T"/>
</dbReference>
<dbReference type="SUPFAM" id="SSF53448">
    <property type="entry name" value="Nucleotide-diphospho-sugar transferases"/>
    <property type="match status" value="1"/>
</dbReference>
<protein>
    <submittedName>
        <fullName evidence="14">Uncharacterized protein</fullName>
    </submittedName>
</protein>
<dbReference type="AlphaFoldDB" id="A0AAV0TFX3"/>
<dbReference type="InterPro" id="IPR027995">
    <property type="entry name" value="Galactosyl_T_N"/>
</dbReference>
<evidence type="ECO:0000256" key="8">
    <source>
        <dbReference type="ARBA" id="ARBA00022989"/>
    </source>
</evidence>
<proteinExistence type="inferred from homology"/>
<comment type="caution">
    <text evidence="14">The sequence shown here is derived from an EMBL/GenBank/DDBJ whole genome shotgun (WGS) entry which is preliminary data.</text>
</comment>
<evidence type="ECO:0000256" key="11">
    <source>
        <dbReference type="SAM" id="MobiDB-lite"/>
    </source>
</evidence>
<evidence type="ECO:0000256" key="2">
    <source>
        <dbReference type="ARBA" id="ARBA00004922"/>
    </source>
</evidence>
<accession>A0AAV0TFX3</accession>